<dbReference type="SUPFAM" id="SSF52540">
    <property type="entry name" value="P-loop containing nucleoside triphosphate hydrolases"/>
    <property type="match status" value="1"/>
</dbReference>
<evidence type="ECO:0000256" key="3">
    <source>
        <dbReference type="ARBA" id="ARBA00022475"/>
    </source>
</evidence>
<dbReference type="Proteomes" id="UP000631535">
    <property type="component" value="Unassembled WGS sequence"/>
</dbReference>
<evidence type="ECO:0000256" key="2">
    <source>
        <dbReference type="ARBA" id="ARBA00022448"/>
    </source>
</evidence>
<keyword evidence="3" id="KW-1003">Cell membrane</keyword>
<evidence type="ECO:0000256" key="1">
    <source>
        <dbReference type="ARBA" id="ARBA00004413"/>
    </source>
</evidence>
<dbReference type="PROSITE" id="PS00211">
    <property type="entry name" value="ABC_TRANSPORTER_1"/>
    <property type="match status" value="1"/>
</dbReference>
<sequence>MDSLDTAIDAVGLTKSYGAVRVLDGVDLAVRTGSVSALLGPNGAGKTTMVRILATLSPPDSGRAKVAGYDVERERGGVRRSISLTGQYAALDDLQSGAENLRMMAKLAGLGSRGARVRAAELLDRFDLAEAAGRRVGTYSGGMRRRLDIAAGLVGDPSVVFLDEPTTGLDVRSRQTMWSVISELARSGVTVLLTTQYLEEADRLADRVAVLDGGRIVAEGTPAELKQRVGGGRVDLTASGPAAFGRLRAALGPRALHADPAEHGLSVATDGTAAEVRRLLQQLDPECVLVERFAVHEASMDDVFISLTGGTAASDTDGLASRTGGTGGEVARV</sequence>
<dbReference type="Pfam" id="PF00005">
    <property type="entry name" value="ABC_tran"/>
    <property type="match status" value="1"/>
</dbReference>
<dbReference type="InterPro" id="IPR003439">
    <property type="entry name" value="ABC_transporter-like_ATP-bd"/>
</dbReference>
<keyword evidence="7" id="KW-0472">Membrane</keyword>
<dbReference type="InterPro" id="IPR027417">
    <property type="entry name" value="P-loop_NTPase"/>
</dbReference>
<feature type="domain" description="ABC transporter" evidence="10">
    <location>
        <begin position="8"/>
        <end position="238"/>
    </location>
</feature>
<dbReference type="InterPro" id="IPR005894">
    <property type="entry name" value="DrrA"/>
</dbReference>
<dbReference type="PROSITE" id="PS50893">
    <property type="entry name" value="ABC_TRANSPORTER_2"/>
    <property type="match status" value="1"/>
</dbReference>
<evidence type="ECO:0000256" key="6">
    <source>
        <dbReference type="ARBA" id="ARBA00022967"/>
    </source>
</evidence>
<evidence type="ECO:0000256" key="8">
    <source>
        <dbReference type="ARBA" id="ARBA00023251"/>
    </source>
</evidence>
<dbReference type="InterPro" id="IPR017871">
    <property type="entry name" value="ABC_transporter-like_CS"/>
</dbReference>
<dbReference type="Pfam" id="PF13732">
    <property type="entry name" value="DrrA1-3_C"/>
    <property type="match status" value="1"/>
</dbReference>
<dbReference type="Gene3D" id="3.40.50.300">
    <property type="entry name" value="P-loop containing nucleotide triphosphate hydrolases"/>
    <property type="match status" value="1"/>
</dbReference>
<name>A0ABQ2LYL1_9ACTN</name>
<evidence type="ECO:0000313" key="12">
    <source>
        <dbReference type="Proteomes" id="UP000631535"/>
    </source>
</evidence>
<keyword evidence="6" id="KW-1278">Translocase</keyword>
<dbReference type="InterPro" id="IPR025302">
    <property type="entry name" value="DrrA1/2-like_C"/>
</dbReference>
<keyword evidence="4" id="KW-0547">Nucleotide-binding</keyword>
<comment type="subcellular location">
    <subcellularLocation>
        <location evidence="1">Cell membrane</location>
        <topology evidence="1">Peripheral membrane protein</topology>
        <orientation evidence="1">Cytoplasmic side</orientation>
    </subcellularLocation>
</comment>
<dbReference type="InterPro" id="IPR050763">
    <property type="entry name" value="ABC_transporter_ATP-binding"/>
</dbReference>
<dbReference type="EMBL" id="BMMP01000003">
    <property type="protein sequence ID" value="GGO44723.1"/>
    <property type="molecule type" value="Genomic_DNA"/>
</dbReference>
<comment type="similarity">
    <text evidence="9">Belongs to the ABC transporter superfamily. Drug exporter-1 (DrugE1) (TC 3.A.1.105) family.</text>
</comment>
<evidence type="ECO:0000313" key="11">
    <source>
        <dbReference type="EMBL" id="GGO44723.1"/>
    </source>
</evidence>
<keyword evidence="2" id="KW-0813">Transport</keyword>
<protein>
    <submittedName>
        <fullName evidence="11">Daunorubicin resistance protein DrrA family ABC transporter ATP-binding protein</fullName>
    </submittedName>
</protein>
<dbReference type="InterPro" id="IPR003593">
    <property type="entry name" value="AAA+_ATPase"/>
</dbReference>
<keyword evidence="8" id="KW-0046">Antibiotic resistance</keyword>
<keyword evidence="12" id="KW-1185">Reference proteome</keyword>
<evidence type="ECO:0000256" key="7">
    <source>
        <dbReference type="ARBA" id="ARBA00023136"/>
    </source>
</evidence>
<comment type="caution">
    <text evidence="11">The sequence shown here is derived from an EMBL/GenBank/DDBJ whole genome shotgun (WGS) entry which is preliminary data.</text>
</comment>
<dbReference type="NCBIfam" id="TIGR01188">
    <property type="entry name" value="drrA"/>
    <property type="match status" value="1"/>
</dbReference>
<dbReference type="GO" id="GO:0005524">
    <property type="term" value="F:ATP binding"/>
    <property type="evidence" value="ECO:0007669"/>
    <property type="project" value="UniProtKB-KW"/>
</dbReference>
<dbReference type="PANTHER" id="PTHR42711:SF19">
    <property type="entry name" value="DOXORUBICIN RESISTANCE ATP-BINDING PROTEIN DRRA"/>
    <property type="match status" value="1"/>
</dbReference>
<organism evidence="11 12">
    <name type="scientific">Streptomyces daqingensis</name>
    <dbReference type="NCBI Taxonomy" id="1472640"/>
    <lineage>
        <taxon>Bacteria</taxon>
        <taxon>Bacillati</taxon>
        <taxon>Actinomycetota</taxon>
        <taxon>Actinomycetes</taxon>
        <taxon>Kitasatosporales</taxon>
        <taxon>Streptomycetaceae</taxon>
        <taxon>Streptomyces</taxon>
    </lineage>
</organism>
<dbReference type="SMART" id="SM00382">
    <property type="entry name" value="AAA"/>
    <property type="match status" value="1"/>
</dbReference>
<proteinExistence type="inferred from homology"/>
<accession>A0ABQ2LYL1</accession>
<evidence type="ECO:0000256" key="4">
    <source>
        <dbReference type="ARBA" id="ARBA00022741"/>
    </source>
</evidence>
<evidence type="ECO:0000256" key="9">
    <source>
        <dbReference type="ARBA" id="ARBA00049985"/>
    </source>
</evidence>
<gene>
    <name evidence="11" type="ORF">GCM10012287_10930</name>
</gene>
<keyword evidence="5 11" id="KW-0067">ATP-binding</keyword>
<reference evidence="12" key="1">
    <citation type="journal article" date="2019" name="Int. J. Syst. Evol. Microbiol.">
        <title>The Global Catalogue of Microorganisms (GCM) 10K type strain sequencing project: providing services to taxonomists for standard genome sequencing and annotation.</title>
        <authorList>
            <consortium name="The Broad Institute Genomics Platform"/>
            <consortium name="The Broad Institute Genome Sequencing Center for Infectious Disease"/>
            <person name="Wu L."/>
            <person name="Ma J."/>
        </authorList>
    </citation>
    <scope>NUCLEOTIDE SEQUENCE [LARGE SCALE GENOMIC DNA]</scope>
    <source>
        <strain evidence="12">CGMCC 4.7178</strain>
    </source>
</reference>
<evidence type="ECO:0000259" key="10">
    <source>
        <dbReference type="PROSITE" id="PS50893"/>
    </source>
</evidence>
<evidence type="ECO:0000256" key="5">
    <source>
        <dbReference type="ARBA" id="ARBA00022840"/>
    </source>
</evidence>
<dbReference type="PANTHER" id="PTHR42711">
    <property type="entry name" value="ABC TRANSPORTER ATP-BINDING PROTEIN"/>
    <property type="match status" value="1"/>
</dbReference>